<dbReference type="PANTHER" id="PTHR11705">
    <property type="entry name" value="PROTEASE FAMILY M14 CARBOXYPEPTIDASE A,B"/>
    <property type="match status" value="1"/>
</dbReference>
<protein>
    <recommendedName>
        <fullName evidence="12">Peptidase M14 domain-containing protein</fullName>
    </recommendedName>
</protein>
<feature type="chain" id="PRO_5004063732" description="Peptidase M14 domain-containing protein" evidence="11">
    <location>
        <begin position="19"/>
        <end position="177"/>
    </location>
</feature>
<comment type="caution">
    <text evidence="13">The sequence shown here is derived from an EMBL/GenBank/DDBJ whole genome shotgun (WGS) entry which is preliminary data.</text>
</comment>
<evidence type="ECO:0000256" key="11">
    <source>
        <dbReference type="SAM" id="SignalP"/>
    </source>
</evidence>
<dbReference type="Proteomes" id="UP000012065">
    <property type="component" value="Unassembled WGS sequence"/>
</dbReference>
<evidence type="ECO:0000256" key="1">
    <source>
        <dbReference type="ARBA" id="ARBA00001947"/>
    </source>
</evidence>
<reference evidence="13 14" key="1">
    <citation type="journal article" date="2013" name="J. Biotechnol.">
        <title>Establishment and interpretation of the genome sequence of the phytopathogenic fungus Rhizoctonia solani AG1-IB isolate 7/3/14.</title>
        <authorList>
            <person name="Wibberg D.W."/>
            <person name="Jelonek L.J."/>
            <person name="Rupp O.R."/>
            <person name="Hennig M.H."/>
            <person name="Eikmeyer F.E."/>
            <person name="Goesmann A.G."/>
            <person name="Hartmann A.H."/>
            <person name="Borriss R.B."/>
            <person name="Grosch R.G."/>
            <person name="Puehler A.P."/>
            <person name="Schlueter A.S."/>
        </authorList>
    </citation>
    <scope>NUCLEOTIDE SEQUENCE [LARGE SCALE GENOMIC DNA]</scope>
    <source>
        <strain evidence="14">AG1-IB / isolate 7/3/14</strain>
    </source>
</reference>
<evidence type="ECO:0000256" key="6">
    <source>
        <dbReference type="ARBA" id="ARBA00022801"/>
    </source>
</evidence>
<dbReference type="SUPFAM" id="SSF53187">
    <property type="entry name" value="Zn-dependent exopeptidases"/>
    <property type="match status" value="1"/>
</dbReference>
<keyword evidence="5 11" id="KW-0732">Signal</keyword>
<evidence type="ECO:0000256" key="9">
    <source>
        <dbReference type="ARBA" id="ARBA00023157"/>
    </source>
</evidence>
<dbReference type="GO" id="GO:0008270">
    <property type="term" value="F:zinc ion binding"/>
    <property type="evidence" value="ECO:0007669"/>
    <property type="project" value="InterPro"/>
</dbReference>
<dbReference type="HOGENOM" id="CLU_1518879_0_0_1"/>
<keyword evidence="3" id="KW-0645">Protease</keyword>
<sequence>MRLFHTVCAVACASLTLSAPTQRKTYAGTKVYRIPTGNQEQTDQIANMITTLGVPTWKSAKVAFSHVDVEVSKDRLKAFHDALKQISPQLDSQLITMHDDLSVSIAKETEGMYNPFRDAFAGFANAAWFNNYHTYADHLTFLNDLASTFPNNAKVVTGGTSYEGRPITGINIFGSSG</sequence>
<dbReference type="GO" id="GO:0004181">
    <property type="term" value="F:metallocarboxypeptidase activity"/>
    <property type="evidence" value="ECO:0007669"/>
    <property type="project" value="InterPro"/>
</dbReference>
<name>M5C0B3_THACB</name>
<evidence type="ECO:0000256" key="7">
    <source>
        <dbReference type="ARBA" id="ARBA00022833"/>
    </source>
</evidence>
<evidence type="ECO:0000256" key="5">
    <source>
        <dbReference type="ARBA" id="ARBA00022729"/>
    </source>
</evidence>
<evidence type="ECO:0000256" key="3">
    <source>
        <dbReference type="ARBA" id="ARBA00022670"/>
    </source>
</evidence>
<evidence type="ECO:0000256" key="4">
    <source>
        <dbReference type="ARBA" id="ARBA00022723"/>
    </source>
</evidence>
<dbReference type="PROSITE" id="PS52035">
    <property type="entry name" value="PEPTIDASE_M14"/>
    <property type="match status" value="1"/>
</dbReference>
<organism evidence="13 14">
    <name type="scientific">Thanatephorus cucumeris (strain AG1-IB / isolate 7/3/14)</name>
    <name type="common">Lettuce bottom rot fungus</name>
    <name type="synonym">Rhizoctonia solani</name>
    <dbReference type="NCBI Taxonomy" id="1108050"/>
    <lineage>
        <taxon>Eukaryota</taxon>
        <taxon>Fungi</taxon>
        <taxon>Dikarya</taxon>
        <taxon>Basidiomycota</taxon>
        <taxon>Agaricomycotina</taxon>
        <taxon>Agaricomycetes</taxon>
        <taxon>Cantharellales</taxon>
        <taxon>Ceratobasidiaceae</taxon>
        <taxon>Rhizoctonia</taxon>
        <taxon>Rhizoctonia solani AG-1</taxon>
    </lineage>
</organism>
<evidence type="ECO:0000313" key="13">
    <source>
        <dbReference type="EMBL" id="CCO32906.1"/>
    </source>
</evidence>
<dbReference type="GO" id="GO:0005615">
    <property type="term" value="C:extracellular space"/>
    <property type="evidence" value="ECO:0007669"/>
    <property type="project" value="TreeGrafter"/>
</dbReference>
<feature type="domain" description="Peptidase M14" evidence="12">
    <location>
        <begin position="131"/>
        <end position="177"/>
    </location>
</feature>
<dbReference type="SUPFAM" id="SSF54897">
    <property type="entry name" value="Protease propeptides/inhibitors"/>
    <property type="match status" value="1"/>
</dbReference>
<keyword evidence="9" id="KW-1015">Disulfide bond</keyword>
<dbReference type="InterPro" id="IPR036990">
    <property type="entry name" value="M14A-like_propep"/>
</dbReference>
<keyword evidence="7" id="KW-0862">Zinc</keyword>
<dbReference type="GO" id="GO:0006508">
    <property type="term" value="P:proteolysis"/>
    <property type="evidence" value="ECO:0007669"/>
    <property type="project" value="UniProtKB-KW"/>
</dbReference>
<dbReference type="PANTHER" id="PTHR11705:SF143">
    <property type="entry name" value="SLL0236 PROTEIN"/>
    <property type="match status" value="1"/>
</dbReference>
<comment type="caution">
    <text evidence="10">Lacks conserved residue(s) required for the propagation of feature annotation.</text>
</comment>
<evidence type="ECO:0000256" key="2">
    <source>
        <dbReference type="ARBA" id="ARBA00005988"/>
    </source>
</evidence>
<gene>
    <name evidence="13" type="ORF">BN14_06970</name>
</gene>
<keyword evidence="6" id="KW-0378">Hydrolase</keyword>
<evidence type="ECO:0000259" key="12">
    <source>
        <dbReference type="PROSITE" id="PS52035"/>
    </source>
</evidence>
<keyword evidence="4" id="KW-0479">Metal-binding</keyword>
<dbReference type="Gene3D" id="3.30.70.340">
    <property type="entry name" value="Metallocarboxypeptidase-like"/>
    <property type="match status" value="1"/>
</dbReference>
<comment type="cofactor">
    <cofactor evidence="1">
        <name>Zn(2+)</name>
        <dbReference type="ChEBI" id="CHEBI:29105"/>
    </cofactor>
</comment>
<dbReference type="InterPro" id="IPR000834">
    <property type="entry name" value="Peptidase_M14"/>
</dbReference>
<accession>M5C0B3</accession>
<dbReference type="Gene3D" id="3.40.630.10">
    <property type="entry name" value="Zn peptidases"/>
    <property type="match status" value="1"/>
</dbReference>
<evidence type="ECO:0000256" key="10">
    <source>
        <dbReference type="PROSITE-ProRule" id="PRU01379"/>
    </source>
</evidence>
<dbReference type="EMBL" id="CAOJ01010654">
    <property type="protein sequence ID" value="CCO32906.1"/>
    <property type="molecule type" value="Genomic_DNA"/>
</dbReference>
<feature type="signal peptide" evidence="11">
    <location>
        <begin position="1"/>
        <end position="18"/>
    </location>
</feature>
<dbReference type="AlphaFoldDB" id="M5C0B3"/>
<keyword evidence="8" id="KW-0482">Metalloprotease</keyword>
<evidence type="ECO:0000313" key="14">
    <source>
        <dbReference type="Proteomes" id="UP000012065"/>
    </source>
</evidence>
<comment type="similarity">
    <text evidence="2 10">Belongs to the peptidase M14 family.</text>
</comment>
<proteinExistence type="inferred from homology"/>
<evidence type="ECO:0000256" key="8">
    <source>
        <dbReference type="ARBA" id="ARBA00023049"/>
    </source>
</evidence>